<keyword evidence="4" id="KW-0498">Mitosis</keyword>
<comment type="caution">
    <text evidence="9">The sequence shown here is derived from an EMBL/GenBank/DDBJ whole genome shotgun (WGS) entry which is preliminary data.</text>
</comment>
<evidence type="ECO:0000256" key="3">
    <source>
        <dbReference type="ARBA" id="ARBA00022618"/>
    </source>
</evidence>
<feature type="compositionally biased region" description="Low complexity" evidence="8">
    <location>
        <begin position="128"/>
        <end position="141"/>
    </location>
</feature>
<evidence type="ECO:0000313" key="9">
    <source>
        <dbReference type="EMBL" id="THX17556.1"/>
    </source>
</evidence>
<feature type="compositionally biased region" description="Polar residues" evidence="8">
    <location>
        <begin position="91"/>
        <end position="127"/>
    </location>
</feature>
<accession>A0A4S9DBM1</accession>
<keyword evidence="7" id="KW-0131">Cell cycle</keyword>
<name>A0A4S9DBM1_AURPU</name>
<comment type="subcellular location">
    <subcellularLocation>
        <location evidence="1">Nucleus</location>
    </subcellularLocation>
</comment>
<dbReference type="GO" id="GO:0007059">
    <property type="term" value="P:chromosome segregation"/>
    <property type="evidence" value="ECO:0007669"/>
    <property type="project" value="UniProtKB-KW"/>
</dbReference>
<dbReference type="Pfam" id="PF10345">
    <property type="entry name" value="Cohesin_load"/>
    <property type="match status" value="1"/>
</dbReference>
<proteinExistence type="inferred from homology"/>
<evidence type="ECO:0000256" key="4">
    <source>
        <dbReference type="ARBA" id="ARBA00022776"/>
    </source>
</evidence>
<dbReference type="GO" id="GO:0007064">
    <property type="term" value="P:mitotic sister chromatid cohesion"/>
    <property type="evidence" value="ECO:0007669"/>
    <property type="project" value="InterPro"/>
</dbReference>
<keyword evidence="5" id="KW-0159">Chromosome partition</keyword>
<organism evidence="9">
    <name type="scientific">Aureobasidium pullulans</name>
    <name type="common">Black yeast</name>
    <name type="synonym">Pullularia pullulans</name>
    <dbReference type="NCBI Taxonomy" id="5580"/>
    <lineage>
        <taxon>Eukaryota</taxon>
        <taxon>Fungi</taxon>
        <taxon>Dikarya</taxon>
        <taxon>Ascomycota</taxon>
        <taxon>Pezizomycotina</taxon>
        <taxon>Dothideomycetes</taxon>
        <taxon>Dothideomycetidae</taxon>
        <taxon>Dothideales</taxon>
        <taxon>Saccotheciaceae</taxon>
        <taxon>Aureobasidium</taxon>
    </lineage>
</organism>
<evidence type="ECO:0000256" key="8">
    <source>
        <dbReference type="SAM" id="MobiDB-lite"/>
    </source>
</evidence>
<dbReference type="GO" id="GO:0051301">
    <property type="term" value="P:cell division"/>
    <property type="evidence" value="ECO:0007669"/>
    <property type="project" value="UniProtKB-KW"/>
</dbReference>
<keyword evidence="6" id="KW-0539">Nucleus</keyword>
<evidence type="ECO:0000256" key="1">
    <source>
        <dbReference type="ARBA" id="ARBA00004123"/>
    </source>
</evidence>
<keyword evidence="3" id="KW-0132">Cell division</keyword>
<evidence type="ECO:0000256" key="6">
    <source>
        <dbReference type="ARBA" id="ARBA00023242"/>
    </source>
</evidence>
<dbReference type="InterPro" id="IPR019440">
    <property type="entry name" value="MAU2"/>
</dbReference>
<evidence type="ECO:0000256" key="2">
    <source>
        <dbReference type="ARBA" id="ARBA00008585"/>
    </source>
</evidence>
<feature type="compositionally biased region" description="Polar residues" evidence="8">
    <location>
        <begin position="61"/>
        <end position="79"/>
    </location>
</feature>
<evidence type="ECO:0000256" key="5">
    <source>
        <dbReference type="ARBA" id="ARBA00022829"/>
    </source>
</evidence>
<reference evidence="9" key="1">
    <citation type="submission" date="2018-10" db="EMBL/GenBank/DDBJ databases">
        <title>Fifty Aureobasidium pullulans genomes reveal a recombining polyextremotolerant generalist.</title>
        <authorList>
            <person name="Gostincar C."/>
            <person name="Turk M."/>
            <person name="Zajc J."/>
            <person name="Gunde-Cimerman N."/>
        </authorList>
    </citation>
    <scope>NUCLEOTIDE SEQUENCE [LARGE SCALE GENOMIC DNA]</scope>
    <source>
        <strain evidence="9">EXF-10085</strain>
    </source>
</reference>
<evidence type="ECO:0000256" key="7">
    <source>
        <dbReference type="ARBA" id="ARBA00023306"/>
    </source>
</evidence>
<comment type="similarity">
    <text evidence="2">Belongs to the SCC4/mau-2 family.</text>
</comment>
<protein>
    <submittedName>
        <fullName evidence="9">Uncharacterized protein</fullName>
    </submittedName>
</protein>
<gene>
    <name evidence="9" type="ORF">D6D13_00671</name>
</gene>
<sequence length="961" mass="107921">MDNPNSNNIGFDARRGYGVPSQQQQQQAMYGYPPPPAGTGYQHHPMNMMPTPSTPGRIYNMQPQYPMNGQSGRHQNQAYMASPGAPVMGQVMQQPQYSMSQAQYQPQTPSYQTHQQVPQSLPQMLVNQQHQAQQRQPQPQQYMHSQTVQAYQLDGAPDHSSPGPRHSQGNQRQHAQSSQQRPRPQETPNYPTTGPAPHPRPMSSTSSGMQNQSRPQHQENHARSFSQSHHQPTQSPMQSHNRAPSQPQPQPSATPQAPKYAMSPPQPPSRPKQPTSSSQTQPGSQQRSSSQTRKTPQVVIETRRPSSQNQVTPVTSRTPVSAPREPSAIDLQPVLLGLADQYISKAHGMSSYLARNPQEADVEQYYSLISAGLGCIESVLKNWKFPDPKMEARLQLRYANLLLEETENDGELQDLLTRGIALCERNRLVDLKYSMKHVQARSLFRTHPRSAFKMVDQMIELTETYAHYPWMYVFRFLRVSFSFQMPHPDLSGALQHLRRISQQAEKQRQYPILATCSALEALVHLRSGQADSADNFQRSLAAARTHQLNRDVAGISQIAALLDCLDLCSDLINGKPDQLMEKMNVMQKALDGGKRKTASDGSFCVPTTDSAPEDISLDTGGIMERTAEGRRAIVFQWLRRSELFALGYIFSSLASVSKNIVDRKAEKYVIEGDKLTRNFSDDYNPENERKVQSLQCSSAHLDRRMFYHKVCLQLLASFRCERADWEGAQEVLDRLTEDMHSDTIDEQDFVQVSALYLLGVVKQATGHLDAALQFYRSPALTLQPGQKAAANQDLRILSTLNMILILRPRRAHLNEVNTLMDLVEPLCVNHPNANYKVAVQIVRASSTDALPILKMKNYLSMSASIAKKQQNTLMLCMAINLMTSNFFVDIMGEKAEMSAGAGKKLADRTQTPLWQAVANQMLSNTFNFGGKRAEAGEAGAEAQKWMQRVPEKVQDKFEIRR</sequence>
<feature type="compositionally biased region" description="Polar residues" evidence="8">
    <location>
        <begin position="305"/>
        <end position="319"/>
    </location>
</feature>
<dbReference type="AlphaFoldDB" id="A0A4S9DBM1"/>
<dbReference type="GO" id="GO:0005634">
    <property type="term" value="C:nucleus"/>
    <property type="evidence" value="ECO:0007669"/>
    <property type="project" value="UniProtKB-SubCell"/>
</dbReference>
<dbReference type="EMBL" id="QZAS01000002">
    <property type="protein sequence ID" value="THX17556.1"/>
    <property type="molecule type" value="Genomic_DNA"/>
</dbReference>
<feature type="compositionally biased region" description="Low complexity" evidence="8">
    <location>
        <begin position="272"/>
        <end position="297"/>
    </location>
</feature>
<feature type="compositionally biased region" description="Polar residues" evidence="8">
    <location>
        <begin position="223"/>
        <end position="242"/>
    </location>
</feature>
<feature type="compositionally biased region" description="Low complexity" evidence="8">
    <location>
        <begin position="16"/>
        <end position="31"/>
    </location>
</feature>
<feature type="region of interest" description="Disordered" evidence="8">
    <location>
        <begin position="1"/>
        <end position="325"/>
    </location>
</feature>
<dbReference type="PANTHER" id="PTHR21394">
    <property type="entry name" value="MAU2 CHROMATID COHESION FACTOR HOMOLOG"/>
    <property type="match status" value="1"/>
</dbReference>
<feature type="compositionally biased region" description="Polar residues" evidence="8">
    <location>
        <begin position="167"/>
        <end position="192"/>
    </location>
</feature>
<feature type="compositionally biased region" description="Polar residues" evidence="8">
    <location>
        <begin position="202"/>
        <end position="215"/>
    </location>
</feature>